<proteinExistence type="predicted"/>
<protein>
    <recommendedName>
        <fullName evidence="3">Solute-binding protein family 3/N-terminal domain-containing protein</fullName>
    </recommendedName>
</protein>
<dbReference type="Proteomes" id="UP000245728">
    <property type="component" value="Chromosome"/>
</dbReference>
<name>A0A2S2E0I9_9ALTE</name>
<gene>
    <name evidence="1" type="ORF">HMF8227_00662</name>
</gene>
<keyword evidence="2" id="KW-1185">Reference proteome</keyword>
<reference evidence="1 2" key="1">
    <citation type="submission" date="2018-05" db="EMBL/GenBank/DDBJ databases">
        <title>Salinimonas sp. HMF8227 Genome sequencing and assembly.</title>
        <authorList>
            <person name="Kang H."/>
            <person name="Kang J."/>
            <person name="Cha I."/>
            <person name="Kim H."/>
            <person name="Joh K."/>
        </authorList>
    </citation>
    <scope>NUCLEOTIDE SEQUENCE [LARGE SCALE GENOMIC DNA]</scope>
    <source>
        <strain evidence="1 2">HMF8227</strain>
    </source>
</reference>
<evidence type="ECO:0000313" key="1">
    <source>
        <dbReference type="EMBL" id="AWL11158.1"/>
    </source>
</evidence>
<dbReference type="SUPFAM" id="SSF53850">
    <property type="entry name" value="Periplasmic binding protein-like II"/>
    <property type="match status" value="1"/>
</dbReference>
<evidence type="ECO:0008006" key="3">
    <source>
        <dbReference type="Google" id="ProtNLM"/>
    </source>
</evidence>
<organism evidence="1 2">
    <name type="scientific">Saliniradius amylolyticus</name>
    <dbReference type="NCBI Taxonomy" id="2183582"/>
    <lineage>
        <taxon>Bacteria</taxon>
        <taxon>Pseudomonadati</taxon>
        <taxon>Pseudomonadota</taxon>
        <taxon>Gammaproteobacteria</taxon>
        <taxon>Alteromonadales</taxon>
        <taxon>Alteromonadaceae</taxon>
        <taxon>Saliniradius</taxon>
    </lineage>
</organism>
<accession>A0A2S2E0I9</accession>
<dbReference type="AlphaFoldDB" id="A0A2S2E0I9"/>
<sequence length="313" mass="36082">MTAPGSTHYLLIRAMCSLILRRLTALMFYLGLAVMSGPLLADVVSFVDFTSLYKNPNNRYFIELLDKAMQASQERYGTYKLQPLQIHITQSRQLKELNKGTIDVFWSVATERRESQVLAVNFPLIKGAYGIRLLVVNMLDKDRFESVDSLAALRLIPILVGRDWPDAELLMLHGFNLDTSIEDRLKYQSLSVRGNKLYPRGLFEAMNELDEQSFSNLTILQRHVICYPQVVKYFVAKHNRRLSDRLLYGLKRLKESGEFDRFFAAFPAHKNVLEHLVLRDSMLHRLSNPYLPASVDIDVVQEEQNQLLQLMGQ</sequence>
<dbReference type="KEGG" id="salh:HMF8227_00662"/>
<evidence type="ECO:0000313" key="2">
    <source>
        <dbReference type="Proteomes" id="UP000245728"/>
    </source>
</evidence>
<dbReference type="EMBL" id="CP029347">
    <property type="protein sequence ID" value="AWL11158.1"/>
    <property type="molecule type" value="Genomic_DNA"/>
</dbReference>